<name>A0A7V4U3N7_CALAY</name>
<protein>
    <submittedName>
        <fullName evidence="1">Uncharacterized protein</fullName>
    </submittedName>
</protein>
<dbReference type="AlphaFoldDB" id="A0A7V4U3N7"/>
<organism evidence="1">
    <name type="scientific">Caldithrix abyssi</name>
    <dbReference type="NCBI Taxonomy" id="187145"/>
    <lineage>
        <taxon>Bacteria</taxon>
        <taxon>Pseudomonadati</taxon>
        <taxon>Calditrichota</taxon>
        <taxon>Calditrichia</taxon>
        <taxon>Calditrichales</taxon>
        <taxon>Calditrichaceae</taxon>
        <taxon>Caldithrix</taxon>
    </lineage>
</organism>
<sequence>MPRNFDTEIREVFNKKYLKVFIRDLTRINEIQAFLEGLNCTRTVNISNSTSRSSPHQNLTVYPSRVYDIEEVQREVTVALESYFTGSPVDPDFVEEGISSISDNAYSQIIDYINLLGRNLEKSRDLRVNFDEERSRDYFLPFLNSISRNHVATGETFNGIGRTDILIQNEHGENVFIGECKIWRGQAQFTDAINQLLDRYVNWRDEKIALMIFNKTVQNFTDVIEKAKEAMENHPNFHSFIRERNSTSFSYLFKHPEDNKRTIKIELMLFDFT</sequence>
<dbReference type="Proteomes" id="UP000885779">
    <property type="component" value="Unassembled WGS sequence"/>
</dbReference>
<evidence type="ECO:0000313" key="1">
    <source>
        <dbReference type="EMBL" id="HGY57456.1"/>
    </source>
</evidence>
<dbReference type="EMBL" id="DRQG01000161">
    <property type="protein sequence ID" value="HGY57456.1"/>
    <property type="molecule type" value="Genomic_DNA"/>
</dbReference>
<proteinExistence type="predicted"/>
<comment type="caution">
    <text evidence="1">The sequence shown here is derived from an EMBL/GenBank/DDBJ whole genome shotgun (WGS) entry which is preliminary data.</text>
</comment>
<gene>
    <name evidence="1" type="ORF">ENK44_17240</name>
</gene>
<reference evidence="1" key="1">
    <citation type="journal article" date="2020" name="mSystems">
        <title>Genome- and Community-Level Interaction Insights into Carbon Utilization and Element Cycling Functions of Hydrothermarchaeota in Hydrothermal Sediment.</title>
        <authorList>
            <person name="Zhou Z."/>
            <person name="Liu Y."/>
            <person name="Xu W."/>
            <person name="Pan J."/>
            <person name="Luo Z.H."/>
            <person name="Li M."/>
        </authorList>
    </citation>
    <scope>NUCLEOTIDE SEQUENCE [LARGE SCALE GENOMIC DNA]</scope>
    <source>
        <strain evidence="1">HyVt-577</strain>
    </source>
</reference>
<accession>A0A7V4U3N7</accession>